<dbReference type="AlphaFoldDB" id="A7SB80"/>
<dbReference type="Gene3D" id="3.30.60.270">
    <property type="match status" value="1"/>
</dbReference>
<evidence type="ECO:0000313" key="12">
    <source>
        <dbReference type="Proteomes" id="UP000001593"/>
    </source>
</evidence>
<dbReference type="GO" id="GO:0005829">
    <property type="term" value="C:cytosol"/>
    <property type="evidence" value="ECO:0007669"/>
    <property type="project" value="GOC"/>
</dbReference>
<dbReference type="SMART" id="SM00602">
    <property type="entry name" value="VPS10"/>
    <property type="match status" value="1"/>
</dbReference>
<dbReference type="InterPro" id="IPR029058">
    <property type="entry name" value="AB_hydrolase_fold"/>
</dbReference>
<dbReference type="SUPFAM" id="SSF53474">
    <property type="entry name" value="alpha/beta-Hydrolases"/>
    <property type="match status" value="1"/>
</dbReference>
<keyword evidence="7" id="KW-0325">Glycoprotein</keyword>
<protein>
    <recommendedName>
        <fullName evidence="10">PLAT domain-containing protein</fullName>
    </recommendedName>
</protein>
<dbReference type="GO" id="GO:0006629">
    <property type="term" value="P:lipid metabolic process"/>
    <property type="evidence" value="ECO:0007669"/>
    <property type="project" value="InterPro"/>
</dbReference>
<dbReference type="HOGENOM" id="CLU_273558_0_0_1"/>
<dbReference type="InterPro" id="IPR033906">
    <property type="entry name" value="Lipase_N"/>
</dbReference>
<keyword evidence="9" id="KW-0812">Transmembrane</keyword>
<dbReference type="InParanoid" id="A7SB80"/>
<dbReference type="eggNOG" id="KOG3511">
    <property type="taxonomic scope" value="Eukaryota"/>
</dbReference>
<evidence type="ECO:0000256" key="4">
    <source>
        <dbReference type="ARBA" id="ARBA00022525"/>
    </source>
</evidence>
<dbReference type="GO" id="GO:0016020">
    <property type="term" value="C:membrane"/>
    <property type="evidence" value="ECO:0000318"/>
    <property type="project" value="GO_Central"/>
</dbReference>
<evidence type="ECO:0000256" key="8">
    <source>
        <dbReference type="PROSITE-ProRule" id="PRU00152"/>
    </source>
</evidence>
<dbReference type="PANTHER" id="PTHR12106">
    <property type="entry name" value="SORTILIN RELATED"/>
    <property type="match status" value="1"/>
</dbReference>
<dbReference type="CDD" id="cd00707">
    <property type="entry name" value="Pancreat_lipase_like"/>
    <property type="match status" value="1"/>
</dbReference>
<evidence type="ECO:0000256" key="7">
    <source>
        <dbReference type="ARBA" id="ARBA00023180"/>
    </source>
</evidence>
<dbReference type="Pfam" id="PF15902">
    <property type="entry name" value="Sortilin-Vps10"/>
    <property type="match status" value="1"/>
</dbReference>
<dbReference type="Pfam" id="PF15901">
    <property type="entry name" value="Sortilin_C"/>
    <property type="match status" value="1"/>
</dbReference>
<gene>
    <name evidence="11" type="ORF">NEMVEDRAFT_v1g209600</name>
</gene>
<organism evidence="11 12">
    <name type="scientific">Nematostella vectensis</name>
    <name type="common">Starlet sea anemone</name>
    <dbReference type="NCBI Taxonomy" id="45351"/>
    <lineage>
        <taxon>Eukaryota</taxon>
        <taxon>Metazoa</taxon>
        <taxon>Cnidaria</taxon>
        <taxon>Anthozoa</taxon>
        <taxon>Hexacorallia</taxon>
        <taxon>Actiniaria</taxon>
        <taxon>Edwardsiidae</taxon>
        <taxon>Nematostella</taxon>
    </lineage>
</organism>
<dbReference type="GO" id="GO:0016298">
    <property type="term" value="F:lipase activity"/>
    <property type="evidence" value="ECO:0007669"/>
    <property type="project" value="InterPro"/>
</dbReference>
<evidence type="ECO:0000313" key="11">
    <source>
        <dbReference type="EMBL" id="EDO39068.1"/>
    </source>
</evidence>
<dbReference type="STRING" id="45351.A7SB80"/>
<dbReference type="InterPro" id="IPR001024">
    <property type="entry name" value="PLAT/LH2_dom"/>
</dbReference>
<dbReference type="SUPFAM" id="SSF110296">
    <property type="entry name" value="Oligoxyloglucan reducing end-specific cellobiohydrolase"/>
    <property type="match status" value="1"/>
</dbReference>
<evidence type="ECO:0000256" key="3">
    <source>
        <dbReference type="ARBA" id="ARBA00010701"/>
    </source>
</evidence>
<dbReference type="InterPro" id="IPR015943">
    <property type="entry name" value="WD40/YVTN_repeat-like_dom_sf"/>
</dbReference>
<dbReference type="InterPro" id="IPR013818">
    <property type="entry name" value="Lipase"/>
</dbReference>
<dbReference type="Gene3D" id="2.60.60.20">
    <property type="entry name" value="PLAT/LH2 domain"/>
    <property type="match status" value="1"/>
</dbReference>
<evidence type="ECO:0000259" key="10">
    <source>
        <dbReference type="PROSITE" id="PS50095"/>
    </source>
</evidence>
<dbReference type="Pfam" id="PF00151">
    <property type="entry name" value="Lipase"/>
    <property type="match status" value="1"/>
</dbReference>
<keyword evidence="6 9" id="KW-0472">Membrane</keyword>
<evidence type="ECO:0000256" key="9">
    <source>
        <dbReference type="SAM" id="Phobius"/>
    </source>
</evidence>
<dbReference type="InterPro" id="IPR031777">
    <property type="entry name" value="Sortilin_C"/>
</dbReference>
<evidence type="ECO:0000256" key="2">
    <source>
        <dbReference type="ARBA" id="ARBA00004613"/>
    </source>
</evidence>
<dbReference type="Proteomes" id="UP000001593">
    <property type="component" value="Unassembled WGS sequence"/>
</dbReference>
<feature type="transmembrane region" description="Helical" evidence="9">
    <location>
        <begin position="1147"/>
        <end position="1167"/>
    </location>
</feature>
<dbReference type="InterPro" id="IPR036392">
    <property type="entry name" value="PLAT/LH2_dom_sf"/>
</dbReference>
<comment type="similarity">
    <text evidence="3">Belongs to the AB hydrolase superfamily. Lipase family.</text>
</comment>
<dbReference type="PRINTS" id="PR00821">
    <property type="entry name" value="TAGLIPASE"/>
</dbReference>
<dbReference type="Gene3D" id="2.10.70.80">
    <property type="match status" value="1"/>
</dbReference>
<dbReference type="Gene3D" id="2.130.10.10">
    <property type="entry name" value="YVTN repeat-like/Quinoprotein amine dehydrogenase"/>
    <property type="match status" value="1"/>
</dbReference>
<keyword evidence="12" id="KW-1185">Reference proteome</keyword>
<sequence length="1176" mass="131995">MNICIVSRHVEKLYSESMATSLTNTNIHIVISLSKAVDSIIDLKGWWGIRMKDELLRKSDDNVIIVDWIRGAKIPYVRAVANTRLVGAQVAAFMKTILSLSGSREGGAFHSIGFSLGAHISGYVGQRLKRIGRHLDRITGLDPATLMFKGEAPDVRLDRLDAQFVDVIHTSYVFGITAPHGHMDFYPNGGTSQRGCSLWDGMEGVVCHHIRAAEYFIETINPKSCPWRSYRCGSKDEFDRGKCMSCASGCPSMGYKADKFKHLIPGMFYLDTAGRSPFCVFHYRITFYTDDSYWPASLDAHAYVKLGGDLGSTGEIKLIERKLEENSVESFVARASIYLGKLQHVTIYHKHLAEFWKVKKVVVRAGWSNDIYTACFNEWIHYKNHTQKALTRGRDGLSGFRHAKDVFERRDIDSLNHLTKRDTAEEIYIPVNSHRTKRSDPSSVDLTDKTCPADPSLSKGKTIVNDEFIFTNESRLSISMSWVGSDFKTILLLATSEMLIFATQRSALYKSSDFGKTFKQINTDIFNAHIRRNFGIQKSPVDPNRVILVSYSLPIFGKFSTLYVTMDGANSWKSFQAPFQISGAIEFHPRNNNWILARSNLLSQGAFLSTNFGRSWTRLRSYVMSAKWGARHEFKVEKEESSILLTVAPVENVLVKHCYTFGIQGPFLFVSVDLNKNNRTRIMHVSTDGGDTFDKAGVPSIFPEQFYSILDMSEGMVFLHVDSPQDTGKGALYTSDADGIVFDKSLENHVYTNFDAATDFYKVESMNGTYITSIMNADNSISTVITFDRGGEWKPIPLDQNKLCKGIKFNQMLPQEQEALGFVATLKLLSPQSSEPQVPRKDQSCSLHIHYRFSLSRGVPGMVQGPLSESNAPGIIIAHANPGAALMAANIGIWVSRNGGYDWKQALKGPHYYSIADHGKLIVAVPATASGTSDLMYSVDEGACWYRYQFTETNLVFTGLVTAPGARTLRFSIWGYTLPNKTWRVITVDFEKLLTFKCLNSDYESWVPHGSGKNEGCLLGRKVTFRRAKPDSLCYNGEDFVGMTAMDHCSCTMADLECEYGFYRKVGESECKKDPTKKPKLCIGGEQEDITDRGYRRIPGDVCEGGLPDKAKYLDAHKRCFNSSYYYYGMEKMQNDRPKPQGHKTNVTAAVVVPIMLIALGICVYFGKKFWDVKKL</sequence>
<dbReference type="GO" id="GO:0006897">
    <property type="term" value="P:endocytosis"/>
    <property type="evidence" value="ECO:0000318"/>
    <property type="project" value="GO_Central"/>
</dbReference>
<comment type="caution">
    <text evidence="8">Lacks conserved residue(s) required for the propagation of feature annotation.</text>
</comment>
<dbReference type="Pfam" id="PF01477">
    <property type="entry name" value="PLAT"/>
    <property type="match status" value="1"/>
</dbReference>
<dbReference type="InterPro" id="IPR000734">
    <property type="entry name" value="TAG_lipase"/>
</dbReference>
<dbReference type="Gene3D" id="3.40.50.1820">
    <property type="entry name" value="alpha/beta hydrolase"/>
    <property type="match status" value="1"/>
</dbReference>
<feature type="domain" description="PLAT" evidence="10">
    <location>
        <begin position="281"/>
        <end position="394"/>
    </location>
</feature>
<keyword evidence="4" id="KW-0964">Secreted</keyword>
<dbReference type="InterPro" id="IPR006581">
    <property type="entry name" value="VPS10"/>
</dbReference>
<dbReference type="GO" id="GO:0016050">
    <property type="term" value="P:vesicle organization"/>
    <property type="evidence" value="ECO:0000318"/>
    <property type="project" value="GO_Central"/>
</dbReference>
<dbReference type="InterPro" id="IPR050310">
    <property type="entry name" value="VPS10-sortilin"/>
</dbReference>
<keyword evidence="9" id="KW-1133">Transmembrane helix</keyword>
<dbReference type="InterPro" id="IPR031778">
    <property type="entry name" value="Sortilin_N"/>
</dbReference>
<keyword evidence="5" id="KW-0677">Repeat</keyword>
<dbReference type="PhylomeDB" id="A7SB80"/>
<dbReference type="GO" id="GO:0005576">
    <property type="term" value="C:extracellular region"/>
    <property type="evidence" value="ECO:0007669"/>
    <property type="project" value="UniProtKB-SubCell"/>
</dbReference>
<dbReference type="SUPFAM" id="SSF49723">
    <property type="entry name" value="Lipase/lipooxygenase domain (PLAT/LH2 domain)"/>
    <property type="match status" value="1"/>
</dbReference>
<evidence type="ECO:0000256" key="1">
    <source>
        <dbReference type="ARBA" id="ARBA00004370"/>
    </source>
</evidence>
<evidence type="ECO:0000256" key="6">
    <source>
        <dbReference type="ARBA" id="ARBA00023136"/>
    </source>
</evidence>
<dbReference type="GO" id="GO:0006895">
    <property type="term" value="P:Golgi to endosome transport"/>
    <property type="evidence" value="ECO:0000318"/>
    <property type="project" value="GO_Central"/>
</dbReference>
<reference evidence="11 12" key="1">
    <citation type="journal article" date="2007" name="Science">
        <title>Sea anemone genome reveals ancestral eumetazoan gene repertoire and genomic organization.</title>
        <authorList>
            <person name="Putnam N.H."/>
            <person name="Srivastava M."/>
            <person name="Hellsten U."/>
            <person name="Dirks B."/>
            <person name="Chapman J."/>
            <person name="Salamov A."/>
            <person name="Terry A."/>
            <person name="Shapiro H."/>
            <person name="Lindquist E."/>
            <person name="Kapitonov V.V."/>
            <person name="Jurka J."/>
            <person name="Genikhovich G."/>
            <person name="Grigoriev I.V."/>
            <person name="Lucas S.M."/>
            <person name="Steele R.E."/>
            <person name="Finnerty J.R."/>
            <person name="Technau U."/>
            <person name="Martindale M.Q."/>
            <person name="Rokhsar D.S."/>
        </authorList>
    </citation>
    <scope>NUCLEOTIDE SEQUENCE [LARGE SCALE GENOMIC DNA]</scope>
    <source>
        <strain evidence="12">CH2 X CH6</strain>
    </source>
</reference>
<dbReference type="GO" id="GO:0005794">
    <property type="term" value="C:Golgi apparatus"/>
    <property type="evidence" value="ECO:0000318"/>
    <property type="project" value="GO_Central"/>
</dbReference>
<dbReference type="EMBL" id="DS469614">
    <property type="protein sequence ID" value="EDO39068.1"/>
    <property type="molecule type" value="Genomic_DNA"/>
</dbReference>
<proteinExistence type="inferred from homology"/>
<name>A7SB80_NEMVE</name>
<comment type="subcellular location">
    <subcellularLocation>
        <location evidence="1">Membrane</location>
    </subcellularLocation>
    <subcellularLocation>
        <location evidence="2">Secreted</location>
    </subcellularLocation>
</comment>
<evidence type="ECO:0000256" key="5">
    <source>
        <dbReference type="ARBA" id="ARBA00022737"/>
    </source>
</evidence>
<dbReference type="PROSITE" id="PS50095">
    <property type="entry name" value="PLAT"/>
    <property type="match status" value="1"/>
</dbReference>
<accession>A7SB80</accession>
<dbReference type="PANTHER" id="PTHR12106:SF23">
    <property type="entry name" value="SORTILIN"/>
    <property type="match status" value="1"/>
</dbReference>